<evidence type="ECO:0000313" key="1">
    <source>
        <dbReference type="EMBL" id="CAG8611673.1"/>
    </source>
</evidence>
<proteinExistence type="predicted"/>
<name>A0A9N9CPZ4_9GLOM</name>
<reference evidence="1" key="1">
    <citation type="submission" date="2021-06" db="EMBL/GenBank/DDBJ databases">
        <authorList>
            <person name="Kallberg Y."/>
            <person name="Tangrot J."/>
            <person name="Rosling A."/>
        </authorList>
    </citation>
    <scope>NUCLEOTIDE SEQUENCE</scope>
    <source>
        <strain evidence="1">IN212</strain>
    </source>
</reference>
<evidence type="ECO:0000313" key="2">
    <source>
        <dbReference type="Proteomes" id="UP000789396"/>
    </source>
</evidence>
<feature type="non-terminal residue" evidence="1">
    <location>
        <position position="1"/>
    </location>
</feature>
<gene>
    <name evidence="1" type="ORF">RFULGI_LOCUS7000</name>
</gene>
<accession>A0A9N9CPZ4</accession>
<dbReference type="Proteomes" id="UP000789396">
    <property type="component" value="Unassembled WGS sequence"/>
</dbReference>
<dbReference type="OrthoDB" id="2482279at2759"/>
<dbReference type="EMBL" id="CAJVPZ010009678">
    <property type="protein sequence ID" value="CAG8611673.1"/>
    <property type="molecule type" value="Genomic_DNA"/>
</dbReference>
<sequence>LLILQIETKPFSNNLSNKNKKVDIYKMDDNAKKEDLKKEMLEVKHKNIEYKSLNSNKSDQNYTNKVNAAETIYNDEV</sequence>
<keyword evidence="2" id="KW-1185">Reference proteome</keyword>
<comment type="caution">
    <text evidence="1">The sequence shown here is derived from an EMBL/GenBank/DDBJ whole genome shotgun (WGS) entry which is preliminary data.</text>
</comment>
<organism evidence="1 2">
    <name type="scientific">Racocetra fulgida</name>
    <dbReference type="NCBI Taxonomy" id="60492"/>
    <lineage>
        <taxon>Eukaryota</taxon>
        <taxon>Fungi</taxon>
        <taxon>Fungi incertae sedis</taxon>
        <taxon>Mucoromycota</taxon>
        <taxon>Glomeromycotina</taxon>
        <taxon>Glomeromycetes</taxon>
        <taxon>Diversisporales</taxon>
        <taxon>Gigasporaceae</taxon>
        <taxon>Racocetra</taxon>
    </lineage>
</organism>
<protein>
    <submittedName>
        <fullName evidence="1">12011_t:CDS:1</fullName>
    </submittedName>
</protein>
<dbReference type="AlphaFoldDB" id="A0A9N9CPZ4"/>